<dbReference type="InterPro" id="IPR011990">
    <property type="entry name" value="TPR-like_helical_dom_sf"/>
</dbReference>
<organism evidence="7 8">
    <name type="scientific">Pseudocohnilembus persalinus</name>
    <name type="common">Ciliate</name>
    <dbReference type="NCBI Taxonomy" id="266149"/>
    <lineage>
        <taxon>Eukaryota</taxon>
        <taxon>Sar</taxon>
        <taxon>Alveolata</taxon>
        <taxon>Ciliophora</taxon>
        <taxon>Intramacronucleata</taxon>
        <taxon>Oligohymenophorea</taxon>
        <taxon>Scuticociliatia</taxon>
        <taxon>Philasterida</taxon>
        <taxon>Pseudocohnilembidae</taxon>
        <taxon>Pseudocohnilembus</taxon>
    </lineage>
</organism>
<name>A0A0V0QX20_PSEPJ</name>
<evidence type="ECO:0000256" key="5">
    <source>
        <dbReference type="SAM" id="MobiDB-lite"/>
    </source>
</evidence>
<dbReference type="Gene3D" id="1.25.40.10">
    <property type="entry name" value="Tetratricopeptide repeat domain"/>
    <property type="match status" value="5"/>
</dbReference>
<dbReference type="PROSITE" id="PS50011">
    <property type="entry name" value="PROTEIN_KINASE_DOM"/>
    <property type="match status" value="1"/>
</dbReference>
<dbReference type="SMART" id="SM00220">
    <property type="entry name" value="S_TKc"/>
    <property type="match status" value="1"/>
</dbReference>
<dbReference type="InterPro" id="IPR000719">
    <property type="entry name" value="Prot_kinase_dom"/>
</dbReference>
<sequence length="1393" mass="166040">MQNNIQSVFKQYIEGQECQINQKIVENAPDSQILDFDTQNQLINNSKLLELSENETYKNNLIQLQQICSGKVYIFFDKEIEKAECQTQFAIKAFQSKQIYLQEKNIFKKIYEKNGNQFIDEMVQLVNFDDYSLSLFMQLGVMDLQKFFEIKQKLNLQAEEKEIWYAINQLVNLVEKLKEFDIYHCDIKPGNIYLYHSDEEDFQYKLKLGDFGAFLDLSDQKQKEQQIQLKAYSPPYMPLKTDLKNSDDLLKFNYFQIGRIIYEIMLRNIKLENYFTSRDPNIMRQVIEQKLVPKFSEDLIEFLNQTLFLKDFSYKSVIEQKIQSQKEKIGILDPNYQILNYKMNQRKNQLQKNEEANKAIYFQQQFAEISICAQFQLGKTVSDVLKNFKLEELKKYDNLMKIEEAQIFYKNCLLSFQMVSDDQKCEECINNYIIQKIDTLQDKNLKFDIENQVFSVRNIFLIKSGKLDKALSLIDQQIEKLEQLKNNVDMFLYYKYLVDIKQNKGEILRMQNKNQNSLQEFLKIAEYKNEQDKISKECGNDFLQPNQQQIKLVTYYEKIAIIYADLQQEENAKEYYQKALEIRLQNKDQKWLYQVKKCYENLVLLEKNMQQKLQYEQKKQQIQKMIESREQKNVLQHRKYHNQAQELLKKSEIAKAKELERKAIEILENLGEKDSQEAAHYWVSLGNMQKQTDESEESLISFKNAQEIYESHFPDKLESSQYANILNCVASFYLMYQEYEISEKYFQLAIDISEKLGKQDEENYVLYAYNLALIYKYQGELQKCVDAAGLAYKINLKMEKLCYKNLSKNCYTMGTCLLKLEKFQEGKEYLSKSIDYLDLDERSEEEKQDEYMNLYNELGYVFFDIKCYDLAIKYMLKSVDLQQKVIDKEQQETNKNYFREKLVNSLRILSFSCRADKDLEKYAQYYEQAIDINKLLVLDKYEEIEFISDYNQIAQAFFDADDYNSSEKYFKKALEYSNTLKTQFDEDSVELKDLNYLIMVLYKGMIKLYEKSGQKEEQGEIQEQLIKFRENLKQDDSLLLNESQMSQKSNNNNINITKTEENKEEDNQLIMEYINFGIYQQNDKKNLKSAEEMYLKALNLAEEILEEKKIKMCYIKLSQMFAGVDLEKQEKYSQQYVKFLRQSKEDKLNSQEEIPSIFVNLGNNYYKEEKYEEAIRCLESAYQEISQQQSEKENLKMVIAIHEILNLCFEKSQQPQKAIDVQLKIMEFYEIFEMKNDEKLTQLVFNLGYTYNENEKFDFAYQYMEKAGNMAEETLDKEGQFSLYYQIGTIYAQRSKFEESLIYLEKCLVILEELGKGATIYEENYKDLKDFYENIKVMNGGFGEDQQAEQKQNDQFSSKLEENEEKIDYKSGNKYPEDSKNYGNEMNDLLENL</sequence>
<feature type="coiled-coil region" evidence="4">
    <location>
        <begin position="1168"/>
        <end position="1198"/>
    </location>
</feature>
<dbReference type="InterPro" id="IPR019734">
    <property type="entry name" value="TPR_rpt"/>
</dbReference>
<keyword evidence="7" id="KW-0418">Kinase</keyword>
<dbReference type="PANTHER" id="PTHR45641">
    <property type="entry name" value="TETRATRICOPEPTIDE REPEAT PROTEIN (AFU_ORTHOLOGUE AFUA_6G03870)"/>
    <property type="match status" value="1"/>
</dbReference>
<comment type="caution">
    <text evidence="7">The sequence shown here is derived from an EMBL/GenBank/DDBJ whole genome shotgun (WGS) entry which is preliminary data.</text>
</comment>
<dbReference type="Gene3D" id="1.10.510.10">
    <property type="entry name" value="Transferase(Phosphotransferase) domain 1"/>
    <property type="match status" value="1"/>
</dbReference>
<dbReference type="InParanoid" id="A0A0V0QX20"/>
<evidence type="ECO:0000256" key="4">
    <source>
        <dbReference type="SAM" id="Coils"/>
    </source>
</evidence>
<feature type="coiled-coil region" evidence="4">
    <location>
        <begin position="605"/>
        <end position="676"/>
    </location>
</feature>
<keyword evidence="8" id="KW-1185">Reference proteome</keyword>
<keyword evidence="1" id="KW-0677">Repeat</keyword>
<evidence type="ECO:0000256" key="1">
    <source>
        <dbReference type="ARBA" id="ARBA00022737"/>
    </source>
</evidence>
<feature type="domain" description="Protein kinase" evidence="6">
    <location>
        <begin position="58"/>
        <end position="329"/>
    </location>
</feature>
<feature type="compositionally biased region" description="Polar residues" evidence="5">
    <location>
        <begin position="1349"/>
        <end position="1358"/>
    </location>
</feature>
<dbReference type="OrthoDB" id="626167at2759"/>
<accession>A0A0V0QX20</accession>
<dbReference type="GO" id="GO:0004672">
    <property type="term" value="F:protein kinase activity"/>
    <property type="evidence" value="ECO:0007669"/>
    <property type="project" value="InterPro"/>
</dbReference>
<keyword evidence="7" id="KW-0808">Transferase</keyword>
<evidence type="ECO:0000259" key="6">
    <source>
        <dbReference type="PROSITE" id="PS50011"/>
    </source>
</evidence>
<feature type="repeat" description="TPR" evidence="3">
    <location>
        <begin position="553"/>
        <end position="586"/>
    </location>
</feature>
<feature type="region of interest" description="Disordered" evidence="5">
    <location>
        <begin position="1346"/>
        <end position="1393"/>
    </location>
</feature>
<dbReference type="InterPro" id="IPR011009">
    <property type="entry name" value="Kinase-like_dom_sf"/>
</dbReference>
<gene>
    <name evidence="7" type="ORF">PPERSA_13116</name>
</gene>
<evidence type="ECO:0000313" key="8">
    <source>
        <dbReference type="Proteomes" id="UP000054937"/>
    </source>
</evidence>
<dbReference type="InterPro" id="IPR008271">
    <property type="entry name" value="Ser/Thr_kinase_AS"/>
</dbReference>
<keyword evidence="4" id="KW-0175">Coiled coil</keyword>
<feature type="repeat" description="TPR" evidence="3">
    <location>
        <begin position="1155"/>
        <end position="1188"/>
    </location>
</feature>
<dbReference type="OMA" id="TRICICY"/>
<reference evidence="7 8" key="1">
    <citation type="journal article" date="2015" name="Sci. Rep.">
        <title>Genome of the facultative scuticociliatosis pathogen Pseudocohnilembus persalinus provides insight into its virulence through horizontal gene transfer.</title>
        <authorList>
            <person name="Xiong J."/>
            <person name="Wang G."/>
            <person name="Cheng J."/>
            <person name="Tian M."/>
            <person name="Pan X."/>
            <person name="Warren A."/>
            <person name="Jiang C."/>
            <person name="Yuan D."/>
            <person name="Miao W."/>
        </authorList>
    </citation>
    <scope>NUCLEOTIDE SEQUENCE [LARGE SCALE GENOMIC DNA]</scope>
    <source>
        <strain evidence="7">36N120E</strain>
    </source>
</reference>
<evidence type="ECO:0000256" key="2">
    <source>
        <dbReference type="ARBA" id="ARBA00022803"/>
    </source>
</evidence>
<dbReference type="SMART" id="SM00028">
    <property type="entry name" value="TPR"/>
    <property type="match status" value="13"/>
</dbReference>
<evidence type="ECO:0000313" key="7">
    <source>
        <dbReference type="EMBL" id="KRX06637.1"/>
    </source>
</evidence>
<dbReference type="Proteomes" id="UP000054937">
    <property type="component" value="Unassembled WGS sequence"/>
</dbReference>
<dbReference type="Pfam" id="PF13181">
    <property type="entry name" value="TPR_8"/>
    <property type="match status" value="4"/>
</dbReference>
<evidence type="ECO:0000256" key="3">
    <source>
        <dbReference type="PROSITE-ProRule" id="PRU00339"/>
    </source>
</evidence>
<dbReference type="SUPFAM" id="SSF48452">
    <property type="entry name" value="TPR-like"/>
    <property type="match status" value="5"/>
</dbReference>
<dbReference type="EMBL" id="LDAU01000094">
    <property type="protein sequence ID" value="KRX06637.1"/>
    <property type="molecule type" value="Genomic_DNA"/>
</dbReference>
<proteinExistence type="predicted"/>
<feature type="repeat" description="TPR" evidence="3">
    <location>
        <begin position="1241"/>
        <end position="1274"/>
    </location>
</feature>
<protein>
    <submittedName>
        <fullName evidence="7">Protein kinase-like domain</fullName>
    </submittedName>
</protein>
<keyword evidence="2 3" id="KW-0802">TPR repeat</keyword>
<feature type="compositionally biased region" description="Basic and acidic residues" evidence="5">
    <location>
        <begin position="1366"/>
        <end position="1380"/>
    </location>
</feature>
<dbReference type="GO" id="GO:0005524">
    <property type="term" value="F:ATP binding"/>
    <property type="evidence" value="ECO:0007669"/>
    <property type="project" value="InterPro"/>
</dbReference>
<dbReference type="PROSITE" id="PS50005">
    <property type="entry name" value="TPR"/>
    <property type="match status" value="3"/>
</dbReference>
<dbReference type="SUPFAM" id="SSF56112">
    <property type="entry name" value="Protein kinase-like (PK-like)"/>
    <property type="match status" value="1"/>
</dbReference>
<dbReference type="PROSITE" id="PS00108">
    <property type="entry name" value="PROTEIN_KINASE_ST"/>
    <property type="match status" value="1"/>
</dbReference>
<dbReference type="PANTHER" id="PTHR45641:SF19">
    <property type="entry name" value="NEPHROCYSTIN-3"/>
    <property type="match status" value="1"/>
</dbReference>